<reference evidence="3 4" key="1">
    <citation type="submission" date="2019-07" db="EMBL/GenBank/DDBJ databases">
        <title>Sphingomonas solaris sp. nov., isolated from a solar panel from Boston, Massachusetts.</title>
        <authorList>
            <person name="Tanner K."/>
            <person name="Pascual J."/>
            <person name="Mancuso C."/>
            <person name="Pereto J."/>
            <person name="Khalil A."/>
            <person name="Vilanova C."/>
        </authorList>
    </citation>
    <scope>NUCLEOTIDE SEQUENCE [LARGE SCALE GENOMIC DNA]</scope>
    <source>
        <strain evidence="3 4">R4DWN</strain>
    </source>
</reference>
<protein>
    <submittedName>
        <fullName evidence="3">SDR family oxidoreductase</fullName>
    </submittedName>
</protein>
<dbReference type="OrthoDB" id="286404at2"/>
<comment type="similarity">
    <text evidence="1">Belongs to the short-chain dehydrogenases/reductases (SDR) family.</text>
</comment>
<sequence>MHDDLLKAFSLEGRVAVVTGAASGIGRETACVLAEAGARVMLADVDESGLAETARLVEARGGAATARRTDVGDRDDIEALATAAAGVSIWVNAAGILVTTPIIDAPTAETERQLAINMMGTYWACAAAARAMRDGGNGGAIVNLSSAGADMPSPGLSAYSMAKAAVNMLTRTAAVEFGPLGIRVNAVAPGFIDTPMVTYRFRDAEGGVDAAKRDDVFRQRAQGSPLGLTGTPRDIALAILYLASDASRFVTGQIVRPNGGVVMP</sequence>
<evidence type="ECO:0000313" key="3">
    <source>
        <dbReference type="EMBL" id="TVV76710.1"/>
    </source>
</evidence>
<keyword evidence="2" id="KW-0560">Oxidoreductase</keyword>
<dbReference type="PRINTS" id="PR00081">
    <property type="entry name" value="GDHRDH"/>
</dbReference>
<dbReference type="RefSeq" id="WP_145148036.1">
    <property type="nucleotide sequence ID" value="NZ_VNIM01000007.1"/>
</dbReference>
<accession>A0A558RBH7</accession>
<organism evidence="3 4">
    <name type="scientific">Alterirhizorhabdus solaris</name>
    <dbReference type="NCBI Taxonomy" id="2529389"/>
    <lineage>
        <taxon>Bacteria</taxon>
        <taxon>Pseudomonadati</taxon>
        <taxon>Pseudomonadota</taxon>
        <taxon>Alphaproteobacteria</taxon>
        <taxon>Sphingomonadales</taxon>
        <taxon>Rhizorhabdaceae</taxon>
        <taxon>Alterirhizorhabdus</taxon>
    </lineage>
</organism>
<dbReference type="Pfam" id="PF13561">
    <property type="entry name" value="adh_short_C2"/>
    <property type="match status" value="1"/>
</dbReference>
<dbReference type="Proteomes" id="UP000318681">
    <property type="component" value="Unassembled WGS sequence"/>
</dbReference>
<dbReference type="PRINTS" id="PR00080">
    <property type="entry name" value="SDRFAMILY"/>
</dbReference>
<dbReference type="PANTHER" id="PTHR24321">
    <property type="entry name" value="DEHYDROGENASES, SHORT CHAIN"/>
    <property type="match status" value="1"/>
</dbReference>
<dbReference type="PROSITE" id="PS00061">
    <property type="entry name" value="ADH_SHORT"/>
    <property type="match status" value="1"/>
</dbReference>
<evidence type="ECO:0000256" key="2">
    <source>
        <dbReference type="ARBA" id="ARBA00023002"/>
    </source>
</evidence>
<dbReference type="InterPro" id="IPR036291">
    <property type="entry name" value="NAD(P)-bd_dom_sf"/>
</dbReference>
<name>A0A558RBH7_9SPHN</name>
<dbReference type="CDD" id="cd05233">
    <property type="entry name" value="SDR_c"/>
    <property type="match status" value="1"/>
</dbReference>
<dbReference type="FunFam" id="3.40.50.720:FF:000084">
    <property type="entry name" value="Short-chain dehydrogenase reductase"/>
    <property type="match status" value="1"/>
</dbReference>
<dbReference type="InterPro" id="IPR020904">
    <property type="entry name" value="Sc_DH/Rdtase_CS"/>
</dbReference>
<dbReference type="EMBL" id="VNIM01000007">
    <property type="protein sequence ID" value="TVV76710.1"/>
    <property type="molecule type" value="Genomic_DNA"/>
</dbReference>
<dbReference type="PANTHER" id="PTHR24321:SF8">
    <property type="entry name" value="ESTRADIOL 17-BETA-DEHYDROGENASE 8-RELATED"/>
    <property type="match status" value="1"/>
</dbReference>
<evidence type="ECO:0000256" key="1">
    <source>
        <dbReference type="ARBA" id="ARBA00006484"/>
    </source>
</evidence>
<evidence type="ECO:0000313" key="4">
    <source>
        <dbReference type="Proteomes" id="UP000318681"/>
    </source>
</evidence>
<dbReference type="GO" id="GO:0016491">
    <property type="term" value="F:oxidoreductase activity"/>
    <property type="evidence" value="ECO:0007669"/>
    <property type="project" value="UniProtKB-KW"/>
</dbReference>
<comment type="caution">
    <text evidence="3">The sequence shown here is derived from an EMBL/GenBank/DDBJ whole genome shotgun (WGS) entry which is preliminary data.</text>
</comment>
<gene>
    <name evidence="3" type="ORF">FOY91_03125</name>
</gene>
<dbReference type="SUPFAM" id="SSF51735">
    <property type="entry name" value="NAD(P)-binding Rossmann-fold domains"/>
    <property type="match status" value="1"/>
</dbReference>
<dbReference type="Gene3D" id="3.40.50.720">
    <property type="entry name" value="NAD(P)-binding Rossmann-like Domain"/>
    <property type="match status" value="1"/>
</dbReference>
<dbReference type="InterPro" id="IPR002347">
    <property type="entry name" value="SDR_fam"/>
</dbReference>
<proteinExistence type="inferred from homology"/>
<keyword evidence="4" id="KW-1185">Reference proteome</keyword>
<dbReference type="AlphaFoldDB" id="A0A558RBH7"/>